<dbReference type="OrthoDB" id="3291880at2"/>
<evidence type="ECO:0000313" key="11">
    <source>
        <dbReference type="Proteomes" id="UP000295431"/>
    </source>
</evidence>
<feature type="transmembrane region" description="Helical" evidence="7">
    <location>
        <begin position="429"/>
        <end position="452"/>
    </location>
</feature>
<dbReference type="Proteomes" id="UP000295431">
    <property type="component" value="Unassembled WGS sequence"/>
</dbReference>
<evidence type="ECO:0000256" key="1">
    <source>
        <dbReference type="ARBA" id="ARBA00004651"/>
    </source>
</evidence>
<accession>A0A4R4N4T0</accession>
<feature type="domain" description="ABC3 transporter permease C-terminal" evidence="8">
    <location>
        <begin position="270"/>
        <end position="385"/>
    </location>
</feature>
<dbReference type="InterPro" id="IPR003838">
    <property type="entry name" value="ABC3_permease_C"/>
</dbReference>
<reference evidence="10 11" key="1">
    <citation type="submission" date="2019-03" db="EMBL/GenBank/DDBJ databases">
        <title>Draft genome sequences of novel Actinobacteria.</title>
        <authorList>
            <person name="Sahin N."/>
            <person name="Ay H."/>
            <person name="Saygin H."/>
        </authorList>
    </citation>
    <scope>NUCLEOTIDE SEQUENCE [LARGE SCALE GENOMIC DNA]</scope>
    <source>
        <strain evidence="10 11">DSM 45347</strain>
    </source>
</reference>
<sequence>MGRLLIILRLVVADVRRRPGQAAMLLVSVTAATAMLSLGGSLHGATEKLYQQTRAATAGPDVAAYSPGTDPATITALKSLERAPGVVAHSGPHRQYYTSVTAHGSTGAAVVQVTGTAPGPVDRPLVTSGGWVRPGGAVVERGFATAMDVRVGDHVTIAGRSFPVTGIAVTAARSVYPWALGIGPNGGPSDGGGLVWLTEPDTRALKSPDVEVTSFIYLKLRDPGAAEAFAQRVRAIAPAFEDTWVNIRAWQLVADQDSTMLRGSQPILVIGSWLLSFLAIGGVATLAAGRAAEQTRRVGVLKAVGATPGLIAAVLLAEYLVLALLANALGLVIARLITPAIVNPSASLITAATGPSGDTIALTTTVALAVAGLTTLGPTVRALRTDTVTALADAAHQPQHRAHLTRISALLPTPLLLGLRLIARRPGRAVLHACNTAATMTTVTGLLVIYAQPLKGYPGSPMANDLRDAQQHHVILAVTAALIILAAVNTITVTWTTAQEARHTMAVARTLGATPGQVTAGLSAAQLLPTLPGALAGIPMGLVLCLPFAGPGTAWPPAWALLAAALAAVPVTAALTAVPARLSARTPIAGTLNAEAT</sequence>
<name>A0A4R4N4T0_9ACTN</name>
<protein>
    <submittedName>
        <fullName evidence="10">ABC transporter permease</fullName>
    </submittedName>
</protein>
<evidence type="ECO:0000259" key="8">
    <source>
        <dbReference type="Pfam" id="PF02687"/>
    </source>
</evidence>
<dbReference type="AlphaFoldDB" id="A0A4R4N4T0"/>
<feature type="transmembrane region" description="Helical" evidence="7">
    <location>
        <begin position="556"/>
        <end position="578"/>
    </location>
</feature>
<gene>
    <name evidence="10" type="ORF">E1284_37905</name>
</gene>
<feature type="transmembrane region" description="Helical" evidence="7">
    <location>
        <begin position="309"/>
        <end position="334"/>
    </location>
</feature>
<evidence type="ECO:0000256" key="6">
    <source>
        <dbReference type="ARBA" id="ARBA00038076"/>
    </source>
</evidence>
<comment type="subcellular location">
    <subcellularLocation>
        <location evidence="1">Cell membrane</location>
        <topology evidence="1">Multi-pass membrane protein</topology>
    </subcellularLocation>
</comment>
<keyword evidence="5 7" id="KW-0472">Membrane</keyword>
<evidence type="ECO:0000256" key="7">
    <source>
        <dbReference type="SAM" id="Phobius"/>
    </source>
</evidence>
<evidence type="ECO:0000313" key="10">
    <source>
        <dbReference type="EMBL" id="TDC03695.1"/>
    </source>
</evidence>
<evidence type="ECO:0000256" key="3">
    <source>
        <dbReference type="ARBA" id="ARBA00022692"/>
    </source>
</evidence>
<dbReference type="GO" id="GO:0022857">
    <property type="term" value="F:transmembrane transporter activity"/>
    <property type="evidence" value="ECO:0007669"/>
    <property type="project" value="TreeGrafter"/>
</dbReference>
<organism evidence="10 11">
    <name type="scientific">Actinomadura bangladeshensis</name>
    <dbReference type="NCBI Taxonomy" id="453573"/>
    <lineage>
        <taxon>Bacteria</taxon>
        <taxon>Bacillati</taxon>
        <taxon>Actinomycetota</taxon>
        <taxon>Actinomycetes</taxon>
        <taxon>Streptosporangiales</taxon>
        <taxon>Thermomonosporaceae</taxon>
        <taxon>Actinomadura</taxon>
    </lineage>
</organism>
<dbReference type="InterPro" id="IPR025857">
    <property type="entry name" value="MacB_PCD"/>
</dbReference>
<proteinExistence type="inferred from homology"/>
<evidence type="ECO:0000256" key="5">
    <source>
        <dbReference type="ARBA" id="ARBA00023136"/>
    </source>
</evidence>
<keyword evidence="4 7" id="KW-1133">Transmembrane helix</keyword>
<keyword evidence="2" id="KW-1003">Cell membrane</keyword>
<feature type="transmembrane region" description="Helical" evidence="7">
    <location>
        <begin position="27"/>
        <end position="45"/>
    </location>
</feature>
<dbReference type="PANTHER" id="PTHR30572:SF4">
    <property type="entry name" value="ABC TRANSPORTER PERMEASE YTRF"/>
    <property type="match status" value="1"/>
</dbReference>
<evidence type="ECO:0000259" key="9">
    <source>
        <dbReference type="Pfam" id="PF12704"/>
    </source>
</evidence>
<dbReference type="EMBL" id="SMJW01000375">
    <property type="protein sequence ID" value="TDC03695.1"/>
    <property type="molecule type" value="Genomic_DNA"/>
</dbReference>
<dbReference type="InterPro" id="IPR050250">
    <property type="entry name" value="Macrolide_Exporter_MacB"/>
</dbReference>
<dbReference type="PANTHER" id="PTHR30572">
    <property type="entry name" value="MEMBRANE COMPONENT OF TRANSPORTER-RELATED"/>
    <property type="match status" value="1"/>
</dbReference>
<evidence type="ECO:0000256" key="4">
    <source>
        <dbReference type="ARBA" id="ARBA00022989"/>
    </source>
</evidence>
<comment type="similarity">
    <text evidence="6">Belongs to the ABC-4 integral membrane protein family.</text>
</comment>
<keyword evidence="11" id="KW-1185">Reference proteome</keyword>
<feature type="transmembrane region" description="Helical" evidence="7">
    <location>
        <begin position="267"/>
        <end position="289"/>
    </location>
</feature>
<keyword evidence="3 7" id="KW-0812">Transmembrane</keyword>
<evidence type="ECO:0000256" key="2">
    <source>
        <dbReference type="ARBA" id="ARBA00022475"/>
    </source>
</evidence>
<feature type="transmembrane region" description="Helical" evidence="7">
    <location>
        <begin position="531"/>
        <end position="550"/>
    </location>
</feature>
<dbReference type="Pfam" id="PF02687">
    <property type="entry name" value="FtsX"/>
    <property type="match status" value="2"/>
</dbReference>
<feature type="domain" description="ABC3 transporter permease C-terminal" evidence="8">
    <location>
        <begin position="478"/>
        <end position="586"/>
    </location>
</feature>
<dbReference type="RefSeq" id="WP_131944968.1">
    <property type="nucleotide sequence ID" value="NZ_BAAAMX010000010.1"/>
</dbReference>
<comment type="caution">
    <text evidence="10">The sequence shown here is derived from an EMBL/GenBank/DDBJ whole genome shotgun (WGS) entry which is preliminary data.</text>
</comment>
<dbReference type="GO" id="GO:0005886">
    <property type="term" value="C:plasma membrane"/>
    <property type="evidence" value="ECO:0007669"/>
    <property type="project" value="UniProtKB-SubCell"/>
</dbReference>
<feature type="domain" description="MacB-like periplasmic core" evidence="9">
    <location>
        <begin position="26"/>
        <end position="235"/>
    </location>
</feature>
<feature type="transmembrane region" description="Helical" evidence="7">
    <location>
        <begin position="472"/>
        <end position="495"/>
    </location>
</feature>
<dbReference type="Pfam" id="PF12704">
    <property type="entry name" value="MacB_PCD"/>
    <property type="match status" value="1"/>
</dbReference>